<evidence type="ECO:0000313" key="6">
    <source>
        <dbReference type="RefSeq" id="XP_018022162.2"/>
    </source>
</evidence>
<dbReference type="InterPro" id="IPR058699">
    <property type="entry name" value="RRM_LARP4/4B"/>
</dbReference>
<feature type="compositionally biased region" description="Low complexity" evidence="3">
    <location>
        <begin position="1108"/>
        <end position="1129"/>
    </location>
</feature>
<feature type="compositionally biased region" description="Gly residues" evidence="3">
    <location>
        <begin position="1653"/>
        <end position="1669"/>
    </location>
</feature>
<proteinExistence type="predicted"/>
<feature type="compositionally biased region" description="Low complexity" evidence="3">
    <location>
        <begin position="1680"/>
        <end position="1690"/>
    </location>
</feature>
<feature type="compositionally biased region" description="Basic residues" evidence="3">
    <location>
        <begin position="604"/>
        <end position="620"/>
    </location>
</feature>
<feature type="compositionally biased region" description="Low complexity" evidence="3">
    <location>
        <begin position="755"/>
        <end position="772"/>
    </location>
</feature>
<keyword evidence="5" id="KW-1185">Reference proteome</keyword>
<feature type="region of interest" description="Disordered" evidence="3">
    <location>
        <begin position="1556"/>
        <end position="1738"/>
    </location>
</feature>
<dbReference type="PROSITE" id="PS50961">
    <property type="entry name" value="HTH_LA"/>
    <property type="match status" value="1"/>
</dbReference>
<feature type="compositionally biased region" description="Polar residues" evidence="3">
    <location>
        <begin position="1305"/>
        <end position="1318"/>
    </location>
</feature>
<feature type="compositionally biased region" description="Basic and acidic residues" evidence="3">
    <location>
        <begin position="68"/>
        <end position="83"/>
    </location>
</feature>
<dbReference type="GeneID" id="108678296"/>
<evidence type="ECO:0000313" key="5">
    <source>
        <dbReference type="Proteomes" id="UP000694843"/>
    </source>
</evidence>
<gene>
    <name evidence="6" type="primary">LOC108678296</name>
</gene>
<feature type="compositionally biased region" description="Basic residues" evidence="3">
    <location>
        <begin position="988"/>
        <end position="999"/>
    </location>
</feature>
<protein>
    <submittedName>
        <fullName evidence="6">Uncharacterized protein LOC108678296 isoform X1</fullName>
    </submittedName>
</protein>
<accession>A0A8B7P8M8</accession>
<feature type="domain" description="HTH La-type RNA-binding" evidence="4">
    <location>
        <begin position="343"/>
        <end position="434"/>
    </location>
</feature>
<feature type="compositionally biased region" description="Low complexity" evidence="3">
    <location>
        <begin position="705"/>
        <end position="726"/>
    </location>
</feature>
<feature type="compositionally biased region" description="Acidic residues" evidence="3">
    <location>
        <begin position="1423"/>
        <end position="1437"/>
    </location>
</feature>
<feature type="compositionally biased region" description="Low complexity" evidence="3">
    <location>
        <begin position="1373"/>
        <end position="1402"/>
    </location>
</feature>
<dbReference type="Proteomes" id="UP000694843">
    <property type="component" value="Unplaced"/>
</dbReference>
<feature type="compositionally biased region" description="Pro residues" evidence="3">
    <location>
        <begin position="1403"/>
        <end position="1415"/>
    </location>
</feature>
<feature type="compositionally biased region" description="Low complexity" evidence="3">
    <location>
        <begin position="1031"/>
        <end position="1060"/>
    </location>
</feature>
<feature type="compositionally biased region" description="Low complexity" evidence="3">
    <location>
        <begin position="824"/>
        <end position="885"/>
    </location>
</feature>
<feature type="compositionally biased region" description="Low complexity" evidence="3">
    <location>
        <begin position="1556"/>
        <end position="1566"/>
    </location>
</feature>
<dbReference type="Pfam" id="PF26088">
    <property type="entry name" value="RRM_LARP4"/>
    <property type="match status" value="1"/>
</dbReference>
<feature type="compositionally biased region" description="Polar residues" evidence="3">
    <location>
        <begin position="1130"/>
        <end position="1145"/>
    </location>
</feature>
<feature type="compositionally biased region" description="Basic and acidic residues" evidence="3">
    <location>
        <begin position="1"/>
        <end position="11"/>
    </location>
</feature>
<organism evidence="5 6">
    <name type="scientific">Hyalella azteca</name>
    <name type="common">Amphipod</name>
    <dbReference type="NCBI Taxonomy" id="294128"/>
    <lineage>
        <taxon>Eukaryota</taxon>
        <taxon>Metazoa</taxon>
        <taxon>Ecdysozoa</taxon>
        <taxon>Arthropoda</taxon>
        <taxon>Crustacea</taxon>
        <taxon>Multicrustacea</taxon>
        <taxon>Malacostraca</taxon>
        <taxon>Eumalacostraca</taxon>
        <taxon>Peracarida</taxon>
        <taxon>Amphipoda</taxon>
        <taxon>Senticaudata</taxon>
        <taxon>Talitrida</taxon>
        <taxon>Talitroidea</taxon>
        <taxon>Hyalellidae</taxon>
        <taxon>Hyalella</taxon>
    </lineage>
</organism>
<feature type="compositionally biased region" description="Low complexity" evidence="3">
    <location>
        <begin position="1202"/>
        <end position="1213"/>
    </location>
</feature>
<feature type="compositionally biased region" description="Polar residues" evidence="3">
    <location>
        <begin position="1274"/>
        <end position="1283"/>
    </location>
</feature>
<feature type="region of interest" description="Disordered" evidence="3">
    <location>
        <begin position="693"/>
        <end position="782"/>
    </location>
</feature>
<evidence type="ECO:0000256" key="2">
    <source>
        <dbReference type="PROSITE-ProRule" id="PRU00332"/>
    </source>
</evidence>
<feature type="compositionally biased region" description="Polar residues" evidence="3">
    <location>
        <begin position="314"/>
        <end position="325"/>
    </location>
</feature>
<feature type="compositionally biased region" description="Polar residues" evidence="3">
    <location>
        <begin position="1071"/>
        <end position="1107"/>
    </location>
</feature>
<feature type="region of interest" description="Disordered" evidence="3">
    <location>
        <begin position="1"/>
        <end position="95"/>
    </location>
</feature>
<reference evidence="6" key="1">
    <citation type="submission" date="2025-08" db="UniProtKB">
        <authorList>
            <consortium name="RefSeq"/>
        </authorList>
    </citation>
    <scope>IDENTIFICATION</scope>
    <source>
        <tissue evidence="6">Whole organism</tissue>
    </source>
</reference>
<feature type="compositionally biased region" description="Low complexity" evidence="3">
    <location>
        <begin position="1335"/>
        <end position="1351"/>
    </location>
</feature>
<feature type="region of interest" description="Disordered" evidence="3">
    <location>
        <begin position="824"/>
        <end position="933"/>
    </location>
</feature>
<feature type="region of interest" description="Disordered" evidence="3">
    <location>
        <begin position="305"/>
        <end position="325"/>
    </location>
</feature>
<feature type="compositionally biased region" description="Polar residues" evidence="3">
    <location>
        <begin position="1357"/>
        <end position="1369"/>
    </location>
</feature>
<name>A0A8B7P8M8_HYAAZ</name>
<feature type="compositionally biased region" description="Low complexity" evidence="3">
    <location>
        <begin position="1220"/>
        <end position="1231"/>
    </location>
</feature>
<evidence type="ECO:0000259" key="4">
    <source>
        <dbReference type="PROSITE" id="PS50961"/>
    </source>
</evidence>
<dbReference type="KEGG" id="hazt:108678296"/>
<feature type="compositionally biased region" description="Polar residues" evidence="3">
    <location>
        <begin position="1159"/>
        <end position="1180"/>
    </location>
</feature>
<feature type="region of interest" description="Disordered" evidence="3">
    <location>
        <begin position="1202"/>
        <end position="1536"/>
    </location>
</feature>
<evidence type="ECO:0000256" key="1">
    <source>
        <dbReference type="ARBA" id="ARBA00022884"/>
    </source>
</evidence>
<feature type="region of interest" description="Disordered" evidence="3">
    <location>
        <begin position="982"/>
        <end position="1183"/>
    </location>
</feature>
<feature type="region of interest" description="Disordered" evidence="3">
    <location>
        <begin position="246"/>
        <end position="275"/>
    </location>
</feature>
<evidence type="ECO:0000256" key="3">
    <source>
        <dbReference type="SAM" id="MobiDB-lite"/>
    </source>
</evidence>
<dbReference type="OMA" id="GHNEYSA"/>
<sequence length="1738" mass="181215">MHAVEEPRTFESEIGEDTNPLEEITVWASISSSNTGAQSEQEPFASSAPTSSSLSGDPATSEPPRSANPEDGRLVAGFDEPRHPPVLLNSGAPSTPSLARTVDCGACGPVQRSEASCAHQAVKSQLVFHSSEVPGDCSSAPLASDLSVHYDHSCIVTGDKCSSVTALTPTAGAIHTMEQSKLMCSEVDSNSKLPCSEMQDSAGSAPSSEVCSEKLVHKVKTETSNSNDSDINMSSICLGQENSSAECNGSLTHPSEDSELDSNKNIIGPPQPNVSEDMAASLPTPVTVEAANADGSQAVMPPTSPKTYGAPVQSVPSSSAQMNHSSLEPGAALANGQVEHTGGDDTATVSETILNELATVLADTNMFKNEASMQSESDSNNYVPLSVLLNTAPIRAITSDPEALKKALEKADSKWDFDSATGRVRMRPGRNVLILREMKEDITQEDILGIFKDPCPPVQSARYVASGCWYITFESGDEAYTAFLYLHQHVKSFRGESIKARIKSNQATPMTTFSGNHARAAGAPAQTGQQVGVAGVAITTTHLPHIAGGTNAALYHTQRPGSTPAAAGAIQPAAAASGTTSSVVTGSVPSTAAAAGSPLLYHPHTLHPHHQHHHHHHHHPAAVAAAGSPSIAPSHLAAPAACYPAQPYYNIQHPMPAVFYPSPLMTQWTSHQNNFLDFSQFVSFNGLNPTSTYKPTAGQLGPRFSNGNTNSTGNAASANNSSAVNNKNRDTSRVPLPSTSSGAAGPSGTTGGSAGPHSLPSRLFSRPHSSPSPSAPLPSQHTSAAYSVPFSSYSQPTPSYVVPYSYANVQPQLTVSGSASLQHYHLQQQQQQQHQQQQESSVINHQQQHMSSSNQQQQVGSSNSASAVASDNSSSNSTTTQQDSGRSSPLLMKTDTPPVPPLLTSNQHHSKNHDVRSPNAPLIPQPPFLHPEGSHNSPLMGTAPPHSLHHRTRFNSNNSGYPGQGMYGHQRGGPHPVNMSGGGSVHRNPYHHHHQHHHPPGYGIYSGGPPHHYMGRDAMSHRPMRGMPPRNNNSGANNNTNNNSNSHSNSNNNSNNNNNNRGRQRQRDEGSSTSNTGDDRQSNAMSSHRLSGNNRHSDNNRSQQKHQSSSINDSSSRSNNSNTSLSSASKLTQAQQVLGHQQQFALESDSFPPLPGADENSSVEANSLVSNSPTVSTASEVPTYATEETSTVSVASAAVPVTSSNTVTTSVAPPSDPHYSSRGSDASASSGPKFSDVMKKPRVEAPPALNKGADSDASAVTNDASGLVNGAVGDNSNSSSTLDSGKEQRQPRAPRNRRSDAAVKNGNSNTKTQSNKPVLTTPTTTSSPALKLQQNNSCNISNSINNNVSSSAVKPPTSVSKPQYGSNVPQPKASVARTSSASASPKVQNVSVSPSVASVLPTAAPPAAPPVPTTPAPLSDRTDGDETESTEGQDGGDDGGWITKKAKEPRGHRFATRGGRDHHHTGASGGHYGSRGHKDQSGYSGYSSHQPTLNGNASPPPSSSRSAPPNNKGKIARSSISEVEDKTSANSSNAAPVAANCSVAALTAPVNTNTSVSVAQASEASEPVTTWAHIAGQGPKKAPAVAASSGGVGDGANKDSCTGSSTSATAASSAGAVATSATAAPLSQDKDKRSTLTRPTRGTPSRFPDRGGGRGSRGAYGQPGRGGMAAGRREHGNREYSSSSYTSSRGGRSHYNRHDGDHHPHHYSNDAPRLPAQPSRDVPSAAPPPVASNVARSK</sequence>
<dbReference type="RefSeq" id="XP_018022162.2">
    <property type="nucleotide sequence ID" value="XM_018166673.2"/>
</dbReference>
<keyword evidence="1 2" id="KW-0694">RNA-binding</keyword>
<dbReference type="GO" id="GO:0003723">
    <property type="term" value="F:RNA binding"/>
    <property type="evidence" value="ECO:0007669"/>
    <property type="project" value="UniProtKB-UniRule"/>
</dbReference>
<feature type="compositionally biased region" description="Low complexity" evidence="3">
    <location>
        <begin position="1602"/>
        <end position="1624"/>
    </location>
</feature>
<dbReference type="InterPro" id="IPR006630">
    <property type="entry name" value="La_HTH"/>
</dbReference>
<feature type="compositionally biased region" description="Basic residues" evidence="3">
    <location>
        <begin position="1452"/>
        <end position="1465"/>
    </location>
</feature>
<feature type="region of interest" description="Disordered" evidence="3">
    <location>
        <begin position="604"/>
        <end position="629"/>
    </location>
</feature>
<feature type="compositionally biased region" description="Low complexity" evidence="3">
    <location>
        <begin position="1578"/>
        <end position="1589"/>
    </location>
</feature>
<feature type="compositionally biased region" description="Low complexity" evidence="3">
    <location>
        <begin position="1000"/>
        <end position="1012"/>
    </location>
</feature>
<feature type="compositionally biased region" description="Polar residues" evidence="3">
    <location>
        <begin position="1481"/>
        <end position="1496"/>
    </location>
</feature>
<feature type="compositionally biased region" description="Polar residues" evidence="3">
    <location>
        <begin position="28"/>
        <end position="41"/>
    </location>
</feature>
<feature type="compositionally biased region" description="Low complexity" evidence="3">
    <location>
        <begin position="46"/>
        <end position="55"/>
    </location>
</feature>
<dbReference type="OrthoDB" id="10046764at2759"/>
<feature type="compositionally biased region" description="Low complexity" evidence="3">
    <location>
        <begin position="737"/>
        <end position="747"/>
    </location>
</feature>